<dbReference type="SUPFAM" id="SSF52743">
    <property type="entry name" value="Subtilisin-like"/>
    <property type="match status" value="1"/>
</dbReference>
<organism evidence="10 11">
    <name type="scientific">Polaribacter haliotis</name>
    <dbReference type="NCBI Taxonomy" id="1888915"/>
    <lineage>
        <taxon>Bacteria</taxon>
        <taxon>Pseudomonadati</taxon>
        <taxon>Bacteroidota</taxon>
        <taxon>Flavobacteriia</taxon>
        <taxon>Flavobacteriales</taxon>
        <taxon>Flavobacteriaceae</taxon>
    </lineage>
</organism>
<dbReference type="PIRSF" id="PIRSF037903">
    <property type="entry name" value="Subtilisin_rel_GFO_2223"/>
    <property type="match status" value="1"/>
</dbReference>
<dbReference type="Gene3D" id="3.40.50.200">
    <property type="entry name" value="Peptidase S8/S53 domain"/>
    <property type="match status" value="1"/>
</dbReference>
<reference evidence="10 11" key="1">
    <citation type="journal article" date="2016" name="Int. J. Syst. Evol. Microbiol.">
        <title>Polaribacter haliotis sp. nov., isolated from the gut of abalone Haliotis discus hannai.</title>
        <authorList>
            <person name="Kim Y.O."/>
            <person name="Park I.S."/>
            <person name="Park S."/>
            <person name="Nam B.H."/>
            <person name="Park J.M."/>
            <person name="Kim D.G."/>
            <person name="Yoon J.H."/>
        </authorList>
    </citation>
    <scope>NUCLEOTIDE SEQUENCE [LARGE SCALE GENOMIC DNA]</scope>
    <source>
        <strain evidence="10 11">KCTC 52418</strain>
    </source>
</reference>
<dbReference type="InterPro" id="IPR015500">
    <property type="entry name" value="Peptidase_S8_subtilisin-rel"/>
</dbReference>
<name>A0A7L8AGP1_9FLAO</name>
<feature type="active site" description="Charge relay system" evidence="6">
    <location>
        <position position="399"/>
    </location>
</feature>
<dbReference type="InterPro" id="IPR050131">
    <property type="entry name" value="Peptidase_S8_subtilisin-like"/>
</dbReference>
<comment type="similarity">
    <text evidence="1 6 7">Belongs to the peptidase S8 family.</text>
</comment>
<dbReference type="NCBIfam" id="TIGR04183">
    <property type="entry name" value="Por_Secre_tail"/>
    <property type="match status" value="1"/>
</dbReference>
<keyword evidence="5 6" id="KW-0720">Serine protease</keyword>
<dbReference type="CDD" id="cd07493">
    <property type="entry name" value="Peptidases_S8_9"/>
    <property type="match status" value="1"/>
</dbReference>
<evidence type="ECO:0000256" key="4">
    <source>
        <dbReference type="ARBA" id="ARBA00022801"/>
    </source>
</evidence>
<feature type="domain" description="Secretion system C-terminal sorting" evidence="9">
    <location>
        <begin position="477"/>
        <end position="546"/>
    </location>
</feature>
<dbReference type="InterPro" id="IPR000209">
    <property type="entry name" value="Peptidase_S8/S53_dom"/>
</dbReference>
<protein>
    <submittedName>
        <fullName evidence="10">S8 family serine peptidase</fullName>
    </submittedName>
</protein>
<evidence type="ECO:0000259" key="8">
    <source>
        <dbReference type="Pfam" id="PF00082"/>
    </source>
</evidence>
<dbReference type="GO" id="GO:0006508">
    <property type="term" value="P:proteolysis"/>
    <property type="evidence" value="ECO:0007669"/>
    <property type="project" value="UniProtKB-KW"/>
</dbReference>
<feature type="active site" description="Charge relay system" evidence="6">
    <location>
        <position position="220"/>
    </location>
</feature>
<dbReference type="InterPro" id="IPR017317">
    <property type="entry name" value="Pept_S8_subtilisin_bacteroid-2"/>
</dbReference>
<evidence type="ECO:0000256" key="6">
    <source>
        <dbReference type="PROSITE-ProRule" id="PRU01240"/>
    </source>
</evidence>
<dbReference type="PROSITE" id="PS00136">
    <property type="entry name" value="SUBTILASE_ASP"/>
    <property type="match status" value="1"/>
</dbReference>
<evidence type="ECO:0000256" key="2">
    <source>
        <dbReference type="ARBA" id="ARBA00022670"/>
    </source>
</evidence>
<dbReference type="Pfam" id="PF18962">
    <property type="entry name" value="Por_Secre_tail"/>
    <property type="match status" value="1"/>
</dbReference>
<evidence type="ECO:0000313" key="10">
    <source>
        <dbReference type="EMBL" id="QOD61178.1"/>
    </source>
</evidence>
<dbReference type="Pfam" id="PF00082">
    <property type="entry name" value="Peptidase_S8"/>
    <property type="match status" value="1"/>
</dbReference>
<evidence type="ECO:0000256" key="1">
    <source>
        <dbReference type="ARBA" id="ARBA00011073"/>
    </source>
</evidence>
<feature type="active site" description="Charge relay system" evidence="6">
    <location>
        <position position="180"/>
    </location>
</feature>
<evidence type="ECO:0000256" key="3">
    <source>
        <dbReference type="ARBA" id="ARBA00022729"/>
    </source>
</evidence>
<evidence type="ECO:0000256" key="7">
    <source>
        <dbReference type="RuleBase" id="RU003355"/>
    </source>
</evidence>
<sequence length="548" mass="61047">MKNILFLLIVFVTANFYCQEQDAWVFFKDKPSKATFLANPLTMLSQTALDRRNTQNVSLDETDVPIETSYYNTLKNIVNITVLGKSRWLNAVHIQGTKTNVDNLKSAFSFIDKIEFADKSLNGSNKITSVKSKRNHYNKFENSKTDFTYGNTENQIKMLKADFLHKEGFTGKNQIIAVIDAGFPNVNTLSAFKRLRDNNQILGGYDFVERNDNFYTGHNHGTNVLSTIGGYIENQFVGSAPDALFYLFRTENAPVEVPLEETLWVEAAERADSLGVDVINTSLGYTTFDNPKYDYSYNDMDGKTTFITRGAEMAAKKGILVVNSAGNEGNKNWKYISAPADAKSVITVGAVDKDGNIASFSSFGPSFDGRIKPEIVAKGAGAAVINHTNGSITTSNGTSFSSPIMAGVIACLNQYENLETKKRNNNFLKEAIYTSANKYSNPTAQMGYGIPNFQEAFALYKSSLSVEDIFFKDLKIVPNPISINFNIEGIQDNLKDLKIHIFDILGKQVYQQNKDLSKEINISTLAKGIYFLRIEKGINLKTIKIIKQ</sequence>
<accession>A0A7L8AGP1</accession>
<dbReference type="GO" id="GO:0004252">
    <property type="term" value="F:serine-type endopeptidase activity"/>
    <property type="evidence" value="ECO:0007669"/>
    <property type="project" value="UniProtKB-UniRule"/>
</dbReference>
<dbReference type="InterPro" id="IPR023828">
    <property type="entry name" value="Peptidase_S8_Ser-AS"/>
</dbReference>
<dbReference type="Proteomes" id="UP000516764">
    <property type="component" value="Chromosome"/>
</dbReference>
<evidence type="ECO:0000256" key="5">
    <source>
        <dbReference type="ARBA" id="ARBA00022825"/>
    </source>
</evidence>
<feature type="domain" description="Peptidase S8/S53" evidence="8">
    <location>
        <begin position="171"/>
        <end position="449"/>
    </location>
</feature>
<dbReference type="KEGG" id="phal:H9I45_01665"/>
<dbReference type="PRINTS" id="PR00723">
    <property type="entry name" value="SUBTILISIN"/>
</dbReference>
<keyword evidence="2 6" id="KW-0645">Protease</keyword>
<keyword evidence="4 6" id="KW-0378">Hydrolase</keyword>
<dbReference type="RefSeq" id="WP_088353668.1">
    <property type="nucleotide sequence ID" value="NZ_CP061813.1"/>
</dbReference>
<keyword evidence="3" id="KW-0732">Signal</keyword>
<dbReference type="InterPro" id="IPR026444">
    <property type="entry name" value="Secre_tail"/>
</dbReference>
<gene>
    <name evidence="10" type="ORF">H9I45_01665</name>
</gene>
<dbReference type="PANTHER" id="PTHR43806">
    <property type="entry name" value="PEPTIDASE S8"/>
    <property type="match status" value="1"/>
</dbReference>
<dbReference type="PROSITE" id="PS51892">
    <property type="entry name" value="SUBTILASE"/>
    <property type="match status" value="1"/>
</dbReference>
<dbReference type="OrthoDB" id="1407599at2"/>
<evidence type="ECO:0000313" key="11">
    <source>
        <dbReference type="Proteomes" id="UP000516764"/>
    </source>
</evidence>
<dbReference type="PANTHER" id="PTHR43806:SF67">
    <property type="entry name" value="EGF-LIKE DOMAIN-CONTAINING PROTEIN"/>
    <property type="match status" value="1"/>
</dbReference>
<dbReference type="PROSITE" id="PS00138">
    <property type="entry name" value="SUBTILASE_SER"/>
    <property type="match status" value="1"/>
</dbReference>
<dbReference type="EMBL" id="CP061813">
    <property type="protein sequence ID" value="QOD61178.1"/>
    <property type="molecule type" value="Genomic_DNA"/>
</dbReference>
<evidence type="ECO:0000259" key="9">
    <source>
        <dbReference type="Pfam" id="PF18962"/>
    </source>
</evidence>
<keyword evidence="11" id="KW-1185">Reference proteome</keyword>
<dbReference type="AlphaFoldDB" id="A0A7L8AGP1"/>
<proteinExistence type="inferred from homology"/>
<dbReference type="InterPro" id="IPR036852">
    <property type="entry name" value="Peptidase_S8/S53_dom_sf"/>
</dbReference>
<dbReference type="InterPro" id="IPR023827">
    <property type="entry name" value="Peptidase_S8_Asp-AS"/>
</dbReference>